<proteinExistence type="predicted"/>
<dbReference type="RefSeq" id="WP_311020146.1">
    <property type="nucleotide sequence ID" value="NZ_JAUHGG010000003.1"/>
</dbReference>
<dbReference type="AlphaFoldDB" id="A0AAW8PZ86"/>
<gene>
    <name evidence="1" type="ORF">QX249_11410</name>
</gene>
<accession>A0AAW8PZ86</accession>
<evidence type="ECO:0000313" key="2">
    <source>
        <dbReference type="Proteomes" id="UP001253193"/>
    </source>
</evidence>
<sequence>MMVVANITPTLPSSRSELRTLMRKCEQMQGMSVLEHGISVAKYYRDLLSHLQTGSSLKYEWKLPEWVYDPLILESLLPTNDVLTYLVYHDCGKPLCIYFDDDGRRHFPDHANVSYELWQGMFGDSDVAWLIKHDMEIHLARASDSERIADRKYWATQLLAGLAEVHSNASMFGGIESTSFKIKHKNLSKMGKRILSLKKD</sequence>
<reference evidence="1" key="1">
    <citation type="submission" date="2023-06" db="EMBL/GenBank/DDBJ databases">
        <title>Genomic Diversity of Vibrio spp. and Metagenomic Analysis of Pathogens in Florida Gulf Coastal Waters Following Hurricane Ian.</title>
        <authorList>
            <person name="Brumfield K.D."/>
        </authorList>
    </citation>
    <scope>NUCLEOTIDE SEQUENCE</scope>
    <source>
        <strain evidence="1">WBS2B-138</strain>
    </source>
</reference>
<evidence type="ECO:0000313" key="1">
    <source>
        <dbReference type="EMBL" id="MDS1821272.1"/>
    </source>
</evidence>
<organism evidence="1 2">
    <name type="scientific">Vibrio parahaemolyticus</name>
    <dbReference type="NCBI Taxonomy" id="670"/>
    <lineage>
        <taxon>Bacteria</taxon>
        <taxon>Pseudomonadati</taxon>
        <taxon>Pseudomonadota</taxon>
        <taxon>Gammaproteobacteria</taxon>
        <taxon>Vibrionales</taxon>
        <taxon>Vibrionaceae</taxon>
        <taxon>Vibrio</taxon>
    </lineage>
</organism>
<protein>
    <submittedName>
        <fullName evidence="1">HD domain-containing protein</fullName>
    </submittedName>
</protein>
<name>A0AAW8PZ86_VIBPH</name>
<dbReference type="EMBL" id="JAUHGG010000003">
    <property type="protein sequence ID" value="MDS1821272.1"/>
    <property type="molecule type" value="Genomic_DNA"/>
</dbReference>
<dbReference type="Proteomes" id="UP001253193">
    <property type="component" value="Unassembled WGS sequence"/>
</dbReference>
<comment type="caution">
    <text evidence="1">The sequence shown here is derived from an EMBL/GenBank/DDBJ whole genome shotgun (WGS) entry which is preliminary data.</text>
</comment>